<organism evidence="8 9">
    <name type="scientific">Rhizocola hellebori</name>
    <dbReference type="NCBI Taxonomy" id="1392758"/>
    <lineage>
        <taxon>Bacteria</taxon>
        <taxon>Bacillati</taxon>
        <taxon>Actinomycetota</taxon>
        <taxon>Actinomycetes</taxon>
        <taxon>Micromonosporales</taxon>
        <taxon>Micromonosporaceae</taxon>
        <taxon>Rhizocola</taxon>
    </lineage>
</organism>
<dbReference type="PANTHER" id="PTHR40077:SF2">
    <property type="entry name" value="MEMBRANE PROTEIN"/>
    <property type="match status" value="1"/>
</dbReference>
<feature type="transmembrane region" description="Helical" evidence="6">
    <location>
        <begin position="12"/>
        <end position="31"/>
    </location>
</feature>
<evidence type="ECO:0000256" key="2">
    <source>
        <dbReference type="ARBA" id="ARBA00022475"/>
    </source>
</evidence>
<feature type="domain" description="DUF3817" evidence="7">
    <location>
        <begin position="5"/>
        <end position="92"/>
    </location>
</feature>
<keyword evidence="2" id="KW-1003">Cell membrane</keyword>
<dbReference type="InterPro" id="IPR023845">
    <property type="entry name" value="DUF3817_TM"/>
</dbReference>
<keyword evidence="3 6" id="KW-0812">Transmembrane</keyword>
<evidence type="ECO:0000256" key="5">
    <source>
        <dbReference type="ARBA" id="ARBA00023136"/>
    </source>
</evidence>
<comment type="caution">
    <text evidence="8">The sequence shown here is derived from an EMBL/GenBank/DDBJ whole genome shotgun (WGS) entry which is preliminary data.</text>
</comment>
<comment type="subcellular location">
    <subcellularLocation>
        <location evidence="1">Cell membrane</location>
        <topology evidence="1">Multi-pass membrane protein</topology>
    </subcellularLocation>
</comment>
<dbReference type="NCBIfam" id="TIGR03954">
    <property type="entry name" value="integ_memb_HG"/>
    <property type="match status" value="1"/>
</dbReference>
<feature type="transmembrane region" description="Helical" evidence="6">
    <location>
        <begin position="68"/>
        <end position="87"/>
    </location>
</feature>
<protein>
    <submittedName>
        <fullName evidence="8">Membrane protein</fullName>
    </submittedName>
</protein>
<evidence type="ECO:0000256" key="1">
    <source>
        <dbReference type="ARBA" id="ARBA00004651"/>
    </source>
</evidence>
<keyword evidence="9" id="KW-1185">Reference proteome</keyword>
<proteinExistence type="predicted"/>
<evidence type="ECO:0000313" key="9">
    <source>
        <dbReference type="Proteomes" id="UP000612899"/>
    </source>
</evidence>
<name>A0A8J3QL97_9ACTN</name>
<gene>
    <name evidence="8" type="ORF">Rhe02_97440</name>
</gene>
<keyword evidence="4 6" id="KW-1133">Transmembrane helix</keyword>
<evidence type="ECO:0000259" key="7">
    <source>
        <dbReference type="Pfam" id="PF12823"/>
    </source>
</evidence>
<feature type="transmembrane region" description="Helical" evidence="6">
    <location>
        <begin position="37"/>
        <end position="56"/>
    </location>
</feature>
<dbReference type="EMBL" id="BONY01000154">
    <property type="protein sequence ID" value="GIH11677.1"/>
    <property type="molecule type" value="Genomic_DNA"/>
</dbReference>
<evidence type="ECO:0000313" key="8">
    <source>
        <dbReference type="EMBL" id="GIH11677.1"/>
    </source>
</evidence>
<evidence type="ECO:0000256" key="6">
    <source>
        <dbReference type="SAM" id="Phobius"/>
    </source>
</evidence>
<keyword evidence="5 6" id="KW-0472">Membrane</keyword>
<evidence type="ECO:0000256" key="4">
    <source>
        <dbReference type="ARBA" id="ARBA00022989"/>
    </source>
</evidence>
<evidence type="ECO:0000256" key="3">
    <source>
        <dbReference type="ARBA" id="ARBA00022692"/>
    </source>
</evidence>
<dbReference type="Pfam" id="PF12823">
    <property type="entry name" value="DUF3817"/>
    <property type="match status" value="1"/>
</dbReference>
<dbReference type="RefSeq" id="WP_203915403.1">
    <property type="nucleotide sequence ID" value="NZ_BONY01000154.1"/>
</dbReference>
<accession>A0A8J3QL97</accession>
<dbReference type="GO" id="GO:0005886">
    <property type="term" value="C:plasma membrane"/>
    <property type="evidence" value="ECO:0007669"/>
    <property type="project" value="UniProtKB-SubCell"/>
</dbReference>
<sequence length="107" mass="11848">MKGALTRFRIMAWVVGVMLLLLTLVAMPMKYFGHNDLGVALIAPAHGWLFVVYLGALADLARRVSWPVTRILLVAIAGTVPFLSFVMERQVRQWVQIPEETSPVSAG</sequence>
<dbReference type="PANTHER" id="PTHR40077">
    <property type="entry name" value="MEMBRANE PROTEIN-RELATED"/>
    <property type="match status" value="1"/>
</dbReference>
<dbReference type="Proteomes" id="UP000612899">
    <property type="component" value="Unassembled WGS sequence"/>
</dbReference>
<reference evidence="8" key="1">
    <citation type="submission" date="2021-01" db="EMBL/GenBank/DDBJ databases">
        <title>Whole genome shotgun sequence of Rhizocola hellebori NBRC 109834.</title>
        <authorList>
            <person name="Komaki H."/>
            <person name="Tamura T."/>
        </authorList>
    </citation>
    <scope>NUCLEOTIDE SEQUENCE</scope>
    <source>
        <strain evidence="8">NBRC 109834</strain>
    </source>
</reference>
<dbReference type="AlphaFoldDB" id="A0A8J3QL97"/>